<reference evidence="2" key="1">
    <citation type="journal article" date="2020" name="Stud. Mycol.">
        <title>101 Dothideomycetes genomes: a test case for predicting lifestyles and emergence of pathogens.</title>
        <authorList>
            <person name="Haridas S."/>
            <person name="Albert R."/>
            <person name="Binder M."/>
            <person name="Bloem J."/>
            <person name="Labutti K."/>
            <person name="Salamov A."/>
            <person name="Andreopoulos B."/>
            <person name="Baker S."/>
            <person name="Barry K."/>
            <person name="Bills G."/>
            <person name="Bluhm B."/>
            <person name="Cannon C."/>
            <person name="Castanera R."/>
            <person name="Culley D."/>
            <person name="Daum C."/>
            <person name="Ezra D."/>
            <person name="Gonzalez J."/>
            <person name="Henrissat B."/>
            <person name="Kuo A."/>
            <person name="Liang C."/>
            <person name="Lipzen A."/>
            <person name="Lutzoni F."/>
            <person name="Magnuson J."/>
            <person name="Mondo S."/>
            <person name="Nolan M."/>
            <person name="Ohm R."/>
            <person name="Pangilinan J."/>
            <person name="Park H.-J."/>
            <person name="Ramirez L."/>
            <person name="Alfaro M."/>
            <person name="Sun H."/>
            <person name="Tritt A."/>
            <person name="Yoshinaga Y."/>
            <person name="Zwiers L.-H."/>
            <person name="Turgeon B."/>
            <person name="Goodwin S."/>
            <person name="Spatafora J."/>
            <person name="Crous P."/>
            <person name="Grigoriev I."/>
        </authorList>
    </citation>
    <scope>NUCLEOTIDE SEQUENCE</scope>
    <source>
        <strain evidence="2">ATCC 16933</strain>
    </source>
</reference>
<sequence length="280" mass="30344">MERLLYMYISLPSARLPSPRFLEPITSKQGNFVPRPELILKRVDSRFERTSALDLLPQHKNTRAVKLTPATQVAQPSRLASTRIREALSTHRLPCPRSSSPPTSPSRPPSALIQTGPFSPPTSRPCIVAPANVARQSVYVVPHDRLGTQHTSCRTDDAAQRLVVAAPPAPSARGAASRAARKHGARRAAKSLAAAALAAAPLAEGLERGTRLAIAGEGARGMLKSASLLPGERTTRNRQCMSPLGPGWILLETRHVFKHRFEAHTRLYTGPGHRERSCAA</sequence>
<evidence type="ECO:0000256" key="1">
    <source>
        <dbReference type="SAM" id="MobiDB-lite"/>
    </source>
</evidence>
<dbReference type="EMBL" id="MU001672">
    <property type="protein sequence ID" value="KAF2460864.1"/>
    <property type="molecule type" value="Genomic_DNA"/>
</dbReference>
<name>A0A6A6PAB0_9PEZI</name>
<evidence type="ECO:0000313" key="2">
    <source>
        <dbReference type="EMBL" id="KAF2460864.1"/>
    </source>
</evidence>
<dbReference type="Proteomes" id="UP000799766">
    <property type="component" value="Unassembled WGS sequence"/>
</dbReference>
<proteinExistence type="predicted"/>
<gene>
    <name evidence="2" type="ORF">BDY21DRAFT_418823</name>
</gene>
<dbReference type="AlphaFoldDB" id="A0A6A6PAB0"/>
<accession>A0A6A6PAB0</accession>
<keyword evidence="3" id="KW-1185">Reference proteome</keyword>
<evidence type="ECO:0000313" key="3">
    <source>
        <dbReference type="Proteomes" id="UP000799766"/>
    </source>
</evidence>
<feature type="region of interest" description="Disordered" evidence="1">
    <location>
        <begin position="89"/>
        <end position="124"/>
    </location>
</feature>
<organism evidence="2 3">
    <name type="scientific">Lineolata rhizophorae</name>
    <dbReference type="NCBI Taxonomy" id="578093"/>
    <lineage>
        <taxon>Eukaryota</taxon>
        <taxon>Fungi</taxon>
        <taxon>Dikarya</taxon>
        <taxon>Ascomycota</taxon>
        <taxon>Pezizomycotina</taxon>
        <taxon>Dothideomycetes</taxon>
        <taxon>Dothideomycetes incertae sedis</taxon>
        <taxon>Lineolatales</taxon>
        <taxon>Lineolataceae</taxon>
        <taxon>Lineolata</taxon>
    </lineage>
</organism>
<protein>
    <submittedName>
        <fullName evidence="2">Uncharacterized protein</fullName>
    </submittedName>
</protein>